<dbReference type="Proteomes" id="UP001497382">
    <property type="component" value="Unassembled WGS sequence"/>
</dbReference>
<comment type="caution">
    <text evidence="1">The sequence shown here is derived from an EMBL/GenBank/DDBJ whole genome shotgun (WGS) entry which is preliminary data.</text>
</comment>
<feature type="non-terminal residue" evidence="1">
    <location>
        <position position="1"/>
    </location>
</feature>
<evidence type="ECO:0000313" key="2">
    <source>
        <dbReference type="Proteomes" id="UP001497382"/>
    </source>
</evidence>
<dbReference type="AlphaFoldDB" id="A0AAV2BTU0"/>
<proteinExistence type="predicted"/>
<evidence type="ECO:0000313" key="1">
    <source>
        <dbReference type="EMBL" id="CAL1299130.1"/>
    </source>
</evidence>
<keyword evidence="2" id="KW-1185">Reference proteome</keyword>
<organism evidence="1 2">
    <name type="scientific">Larinioides sclopetarius</name>
    <dbReference type="NCBI Taxonomy" id="280406"/>
    <lineage>
        <taxon>Eukaryota</taxon>
        <taxon>Metazoa</taxon>
        <taxon>Ecdysozoa</taxon>
        <taxon>Arthropoda</taxon>
        <taxon>Chelicerata</taxon>
        <taxon>Arachnida</taxon>
        <taxon>Araneae</taxon>
        <taxon>Araneomorphae</taxon>
        <taxon>Entelegynae</taxon>
        <taxon>Araneoidea</taxon>
        <taxon>Araneidae</taxon>
        <taxon>Larinioides</taxon>
    </lineage>
</organism>
<sequence>ERPSSVNKGNLSTVLQPQQVMCLEGRVLTISGPNWVKMVIEEETGQEEAGVIDWKFSFPVPVYKAKNYSIGLITGIKGRYSAELAVNKRKNCI</sequence>
<protein>
    <submittedName>
        <fullName evidence="1">Uncharacterized protein</fullName>
    </submittedName>
</protein>
<accession>A0AAV2BTU0</accession>
<gene>
    <name evidence="1" type="ORF">LARSCL_LOCUS21165</name>
</gene>
<name>A0AAV2BTU0_9ARAC</name>
<reference evidence="1 2" key="1">
    <citation type="submission" date="2024-04" db="EMBL/GenBank/DDBJ databases">
        <authorList>
            <person name="Rising A."/>
            <person name="Reimegard J."/>
            <person name="Sonavane S."/>
            <person name="Akerstrom W."/>
            <person name="Nylinder S."/>
            <person name="Hedman E."/>
            <person name="Kallberg Y."/>
        </authorList>
    </citation>
    <scope>NUCLEOTIDE SEQUENCE [LARGE SCALE GENOMIC DNA]</scope>
</reference>
<dbReference type="EMBL" id="CAXIEN010000486">
    <property type="protein sequence ID" value="CAL1299130.1"/>
    <property type="molecule type" value="Genomic_DNA"/>
</dbReference>